<evidence type="ECO:0000313" key="2">
    <source>
        <dbReference type="Proteomes" id="UP000821845"/>
    </source>
</evidence>
<name>A0ACB7RLJ4_HYAAI</name>
<evidence type="ECO:0000313" key="1">
    <source>
        <dbReference type="EMBL" id="KAH6923536.1"/>
    </source>
</evidence>
<organism evidence="1 2">
    <name type="scientific">Hyalomma asiaticum</name>
    <name type="common">Tick</name>
    <dbReference type="NCBI Taxonomy" id="266040"/>
    <lineage>
        <taxon>Eukaryota</taxon>
        <taxon>Metazoa</taxon>
        <taxon>Ecdysozoa</taxon>
        <taxon>Arthropoda</taxon>
        <taxon>Chelicerata</taxon>
        <taxon>Arachnida</taxon>
        <taxon>Acari</taxon>
        <taxon>Parasitiformes</taxon>
        <taxon>Ixodida</taxon>
        <taxon>Ixodoidea</taxon>
        <taxon>Ixodidae</taxon>
        <taxon>Hyalomminae</taxon>
        <taxon>Hyalomma</taxon>
    </lineage>
</organism>
<dbReference type="Proteomes" id="UP000821845">
    <property type="component" value="Chromosome 8"/>
</dbReference>
<proteinExistence type="predicted"/>
<comment type="caution">
    <text evidence="1">The sequence shown here is derived from an EMBL/GenBank/DDBJ whole genome shotgun (WGS) entry which is preliminary data.</text>
</comment>
<reference evidence="1" key="1">
    <citation type="submission" date="2020-05" db="EMBL/GenBank/DDBJ databases">
        <title>Large-scale comparative analyses of tick genomes elucidate their genetic diversity and vector capacities.</title>
        <authorList>
            <person name="Jia N."/>
            <person name="Wang J."/>
            <person name="Shi W."/>
            <person name="Du L."/>
            <person name="Sun Y."/>
            <person name="Zhan W."/>
            <person name="Jiang J."/>
            <person name="Wang Q."/>
            <person name="Zhang B."/>
            <person name="Ji P."/>
            <person name="Sakyi L.B."/>
            <person name="Cui X."/>
            <person name="Yuan T."/>
            <person name="Jiang B."/>
            <person name="Yang W."/>
            <person name="Lam T.T.-Y."/>
            <person name="Chang Q."/>
            <person name="Ding S."/>
            <person name="Wang X."/>
            <person name="Zhu J."/>
            <person name="Ruan X."/>
            <person name="Zhao L."/>
            <person name="Wei J."/>
            <person name="Que T."/>
            <person name="Du C."/>
            <person name="Cheng J."/>
            <person name="Dai P."/>
            <person name="Han X."/>
            <person name="Huang E."/>
            <person name="Gao Y."/>
            <person name="Liu J."/>
            <person name="Shao H."/>
            <person name="Ye R."/>
            <person name="Li L."/>
            <person name="Wei W."/>
            <person name="Wang X."/>
            <person name="Wang C."/>
            <person name="Yang T."/>
            <person name="Huo Q."/>
            <person name="Li W."/>
            <person name="Guo W."/>
            <person name="Chen H."/>
            <person name="Zhou L."/>
            <person name="Ni X."/>
            <person name="Tian J."/>
            <person name="Zhou Y."/>
            <person name="Sheng Y."/>
            <person name="Liu T."/>
            <person name="Pan Y."/>
            <person name="Xia L."/>
            <person name="Li J."/>
            <person name="Zhao F."/>
            <person name="Cao W."/>
        </authorList>
    </citation>
    <scope>NUCLEOTIDE SEQUENCE</scope>
    <source>
        <strain evidence="1">Hyas-2018</strain>
    </source>
</reference>
<protein>
    <submittedName>
        <fullName evidence="1">Uncharacterized protein</fullName>
    </submittedName>
</protein>
<sequence>MQLVNQESNIVEASPASDAQGGSTVDQQIAVRQTSNTTVRVVSTFLCAVFSALLLGLVLLATFGRSSVSRSSKNASSFCCPDEARAVLRGLNASVDPCEDFYGHVCSLADGGTNVRLSPTIRVAVMRRRLEMDAVGAGSSAAGRLLASIKKHFLEKEESLQEDIADFAAAIVGTGLANELMNSSSMVRFFAELSFRYGLPGVLSFSVPNDGAALSIERNDNCFLEDDNSFVEPALYVVNGALRLSVTAGQLAQFEKRLPVPMRADASKTRSQALRVSPFSALSEHDWAAIVDDVIKPAFQSLKDVAMREEERLSDVLSFLADVSHQPTAVAYAVVCTAVKSLEKIDNSAVGLRDYSKQISCKALGICEIEDRIVMDAVHSRSMDSYIRTSFTRTRANVIRRVKAHPMFDGTAAQQVTGELDKLTLMLPEEIIASDLPLPGLSETFAHNLFAARSYAFDVRKAKVARKIPSAESLFLPSLVRSGYVIYVPTNMYALFYHKAQKPDALHAPVLAMEMAIQMWSFLLEGPWSPRTRENIDLRLECFMQRYANGSDSGKSQVTVATALAVVSAIDAAMTTNWNVVGIVDNTRVSAGRLVYIEWVYDRCAGFPETTSPLDINVVIRNSPAFAKTFECPANSPMAQRICCIESC</sequence>
<dbReference type="EMBL" id="CM023488">
    <property type="protein sequence ID" value="KAH6923536.1"/>
    <property type="molecule type" value="Genomic_DNA"/>
</dbReference>
<gene>
    <name evidence="1" type="ORF">HPB50_002158</name>
</gene>
<accession>A0ACB7RLJ4</accession>
<keyword evidence="2" id="KW-1185">Reference proteome</keyword>